<sequence>MFTAHSDSAFAATRDLPLSRYIGALLQHVNSGLFLQSKEDGVRPGVGSGLERLVGGIMVQTPQAPLLRYDQVTLISSTDPTTAMVVAPCSPDLCKGRWDVESRLTELFDSFFAKLTARMRTTALDPKSDLVFHSPVHPDEPGEVKFTPDQTYPVHQRPERHILAVTENNPPGYGGHPDAALTAYWMDGMDQLLPYGSCLQVMLFLILTHELSCLMRQILMRDSTWPLQGIG</sequence>
<evidence type="ECO:0000313" key="1">
    <source>
        <dbReference type="EMBL" id="CAH2284252.1"/>
    </source>
</evidence>
<reference evidence="1" key="1">
    <citation type="submission" date="2022-03" db="EMBL/GenBank/DDBJ databases">
        <authorList>
            <person name="Alioto T."/>
            <person name="Alioto T."/>
            <person name="Gomez Garrido J."/>
        </authorList>
    </citation>
    <scope>NUCLEOTIDE SEQUENCE</scope>
</reference>
<accession>A0AAD1W111</accession>
<dbReference type="AlphaFoldDB" id="A0AAD1W111"/>
<keyword evidence="2" id="KW-1185">Reference proteome</keyword>
<dbReference type="Proteomes" id="UP001295444">
    <property type="component" value="Chromosome 04"/>
</dbReference>
<name>A0AAD1W111_PELCU</name>
<dbReference type="EMBL" id="OW240915">
    <property type="protein sequence ID" value="CAH2284252.1"/>
    <property type="molecule type" value="Genomic_DNA"/>
</dbReference>
<protein>
    <submittedName>
        <fullName evidence="1">Uncharacterized protein</fullName>
    </submittedName>
</protein>
<proteinExistence type="predicted"/>
<gene>
    <name evidence="1" type="ORF">PECUL_23A046406</name>
</gene>
<organism evidence="1 2">
    <name type="scientific">Pelobates cultripes</name>
    <name type="common">Western spadefoot toad</name>
    <dbReference type="NCBI Taxonomy" id="61616"/>
    <lineage>
        <taxon>Eukaryota</taxon>
        <taxon>Metazoa</taxon>
        <taxon>Chordata</taxon>
        <taxon>Craniata</taxon>
        <taxon>Vertebrata</taxon>
        <taxon>Euteleostomi</taxon>
        <taxon>Amphibia</taxon>
        <taxon>Batrachia</taxon>
        <taxon>Anura</taxon>
        <taxon>Pelobatoidea</taxon>
        <taxon>Pelobatidae</taxon>
        <taxon>Pelobates</taxon>
    </lineage>
</organism>
<evidence type="ECO:0000313" key="2">
    <source>
        <dbReference type="Proteomes" id="UP001295444"/>
    </source>
</evidence>